<dbReference type="AlphaFoldDB" id="A0A4P9VFP1"/>
<dbReference type="EMBL" id="NDXW01000003">
    <property type="protein sequence ID" value="RDH41811.1"/>
    <property type="molecule type" value="Genomic_DNA"/>
</dbReference>
<evidence type="ECO:0000256" key="1">
    <source>
        <dbReference type="SAM" id="MobiDB-lite"/>
    </source>
</evidence>
<comment type="caution">
    <text evidence="4">The sequence shown here is derived from an EMBL/GenBank/DDBJ whole genome shotgun (WGS) entry which is preliminary data.</text>
</comment>
<feature type="domain" description="HTH-like" evidence="2">
    <location>
        <begin position="39"/>
        <end position="92"/>
    </location>
</feature>
<organism evidence="4 5">
    <name type="scientific">Zooshikella ganghwensis</name>
    <dbReference type="NCBI Taxonomy" id="202772"/>
    <lineage>
        <taxon>Bacteria</taxon>
        <taxon>Pseudomonadati</taxon>
        <taxon>Pseudomonadota</taxon>
        <taxon>Gammaproteobacteria</taxon>
        <taxon>Oceanospirillales</taxon>
        <taxon>Zooshikellaceae</taxon>
        <taxon>Zooshikella</taxon>
    </lineage>
</organism>
<gene>
    <name evidence="4" type="ORF">B9G39_25810</name>
    <name evidence="3" type="ORF">B9G39_26670</name>
</gene>
<protein>
    <recommendedName>
        <fullName evidence="2">HTH-like domain-containing protein</fullName>
    </recommendedName>
</protein>
<evidence type="ECO:0000313" key="5">
    <source>
        <dbReference type="Proteomes" id="UP000257039"/>
    </source>
</evidence>
<dbReference type="InterPro" id="IPR050900">
    <property type="entry name" value="Transposase_IS3/IS150/IS904"/>
</dbReference>
<dbReference type="PANTHER" id="PTHR46889">
    <property type="entry name" value="TRANSPOSASE INSF FOR INSERTION SEQUENCE IS3B-RELATED"/>
    <property type="match status" value="1"/>
</dbReference>
<proteinExistence type="predicted"/>
<reference evidence="4 5" key="1">
    <citation type="submission" date="2017-04" db="EMBL/GenBank/DDBJ databases">
        <title>Draft genome sequence of Zooshikella ganghwensis VG4 isolated from Red Sea sediments.</title>
        <authorList>
            <person name="Rehman Z."/>
            <person name="Alam I."/>
            <person name="Kamau A."/>
            <person name="Bajic V."/>
            <person name="Leiknes T."/>
        </authorList>
    </citation>
    <scope>NUCLEOTIDE SEQUENCE [LARGE SCALE GENOMIC DNA]</scope>
    <source>
        <strain evidence="4 5">VG4</strain>
    </source>
</reference>
<dbReference type="Pfam" id="PF13276">
    <property type="entry name" value="HTH_21"/>
    <property type="match status" value="1"/>
</dbReference>
<dbReference type="PANTHER" id="PTHR46889:SF4">
    <property type="entry name" value="TRANSPOSASE INSO FOR INSERTION SEQUENCE ELEMENT IS911B-RELATED"/>
    <property type="match status" value="1"/>
</dbReference>
<sequence>MKSRANKYPVRRLCKLLNVHPSGFYAWLKQPESKRTQEDRTLVSKIKRAWIESGGMHGYRNIHQDLIDLKVKCGRDRVYRLMKEKGLKAQRSAKAPRPYYGGKPDTVVQNGLA</sequence>
<feature type="region of interest" description="Disordered" evidence="1">
    <location>
        <begin position="87"/>
        <end position="113"/>
    </location>
</feature>
<name>A0A4P9VFP1_9GAMM</name>
<accession>A0A4P9VFP1</accession>
<dbReference type="EMBL" id="NDXW01000002">
    <property type="protein sequence ID" value="RDH41843.1"/>
    <property type="molecule type" value="Genomic_DNA"/>
</dbReference>
<dbReference type="InterPro" id="IPR025948">
    <property type="entry name" value="HTH-like_dom"/>
</dbReference>
<evidence type="ECO:0000259" key="2">
    <source>
        <dbReference type="Pfam" id="PF13276"/>
    </source>
</evidence>
<evidence type="ECO:0000313" key="4">
    <source>
        <dbReference type="EMBL" id="RDH41843.1"/>
    </source>
</evidence>
<dbReference type="Proteomes" id="UP000257039">
    <property type="component" value="Unassembled WGS sequence"/>
</dbReference>
<keyword evidence="5" id="KW-1185">Reference proteome</keyword>
<evidence type="ECO:0000313" key="3">
    <source>
        <dbReference type="EMBL" id="RDH41811.1"/>
    </source>
</evidence>